<evidence type="ECO:0000313" key="2">
    <source>
        <dbReference type="EMBL" id="OLN24683.1"/>
    </source>
</evidence>
<keyword evidence="3" id="KW-1185">Reference proteome</keyword>
<evidence type="ECO:0000256" key="1">
    <source>
        <dbReference type="SAM" id="MobiDB-lite"/>
    </source>
</evidence>
<gene>
    <name evidence="2" type="ORF">DSOL_5416</name>
</gene>
<comment type="caution">
    <text evidence="2">The sequence shown here is derived from an EMBL/GenBank/DDBJ whole genome shotgun (WGS) entry which is preliminary data.</text>
</comment>
<dbReference type="EMBL" id="MLBF01000171">
    <property type="protein sequence ID" value="OLN24683.1"/>
    <property type="molecule type" value="Genomic_DNA"/>
</dbReference>
<feature type="region of interest" description="Disordered" evidence="1">
    <location>
        <begin position="25"/>
        <end position="59"/>
    </location>
</feature>
<organism evidence="2 3">
    <name type="scientific">Desulfosporosinus metallidurans</name>
    <dbReference type="NCBI Taxonomy" id="1888891"/>
    <lineage>
        <taxon>Bacteria</taxon>
        <taxon>Bacillati</taxon>
        <taxon>Bacillota</taxon>
        <taxon>Clostridia</taxon>
        <taxon>Eubacteriales</taxon>
        <taxon>Desulfitobacteriaceae</taxon>
        <taxon>Desulfosporosinus</taxon>
    </lineage>
</organism>
<evidence type="ECO:0000313" key="3">
    <source>
        <dbReference type="Proteomes" id="UP000186102"/>
    </source>
</evidence>
<dbReference type="AlphaFoldDB" id="A0A1Q8QBG2"/>
<protein>
    <submittedName>
        <fullName evidence="2">Uncharacterized protein</fullName>
    </submittedName>
</protein>
<reference evidence="2 3" key="1">
    <citation type="submission" date="2016-09" db="EMBL/GenBank/DDBJ databases">
        <title>Complete genome of Desulfosporosinus sp. OL.</title>
        <authorList>
            <person name="Mardanov A."/>
            <person name="Beletsky A."/>
            <person name="Panova A."/>
            <person name="Karnachuk O."/>
            <person name="Ravin N."/>
        </authorList>
    </citation>
    <scope>NUCLEOTIDE SEQUENCE [LARGE SCALE GENOMIC DNA]</scope>
    <source>
        <strain evidence="2 3">OL</strain>
    </source>
</reference>
<dbReference type="Proteomes" id="UP000186102">
    <property type="component" value="Unassembled WGS sequence"/>
</dbReference>
<name>A0A1Q8QBG2_9FIRM</name>
<proteinExistence type="predicted"/>
<sequence length="59" mass="5968">MDLLVIAVLVAASVGPFRLRDDHVARGRPQAPGDGRPGPCRHQCGAAGGGRPAGAARLV</sequence>
<accession>A0A1Q8QBG2</accession>